<dbReference type="Pfam" id="PF04932">
    <property type="entry name" value="Wzy_C"/>
    <property type="match status" value="1"/>
</dbReference>
<evidence type="ECO:0000256" key="1">
    <source>
        <dbReference type="ARBA" id="ARBA00004141"/>
    </source>
</evidence>
<feature type="transmembrane region" description="Helical" evidence="5">
    <location>
        <begin position="38"/>
        <end position="56"/>
    </location>
</feature>
<feature type="transmembrane region" description="Helical" evidence="5">
    <location>
        <begin position="62"/>
        <end position="79"/>
    </location>
</feature>
<feature type="domain" description="O-antigen ligase-related" evidence="6">
    <location>
        <begin position="230"/>
        <end position="377"/>
    </location>
</feature>
<feature type="transmembrane region" description="Helical" evidence="5">
    <location>
        <begin position="273"/>
        <end position="291"/>
    </location>
</feature>
<dbReference type="AlphaFoldDB" id="A0A3B7MBJ8"/>
<dbReference type="KEGG" id="tsq:D3A95_07625"/>
<keyword evidence="8" id="KW-1185">Reference proteome</keyword>
<proteinExistence type="predicted"/>
<dbReference type="NCBIfam" id="TIGR00947">
    <property type="entry name" value="2A73"/>
    <property type="match status" value="1"/>
</dbReference>
<feature type="transmembrane region" description="Helical" evidence="5">
    <location>
        <begin position="112"/>
        <end position="130"/>
    </location>
</feature>
<evidence type="ECO:0000313" key="7">
    <source>
        <dbReference type="EMBL" id="AXY68023.1"/>
    </source>
</evidence>
<reference evidence="8" key="1">
    <citation type="submission" date="2018-09" db="EMBL/GenBank/DDBJ databases">
        <title>Complete genome sequence of thermophilic cyanobacteria strain Thermosynechococcus elongatus PKUAC-SCTE542.</title>
        <authorList>
            <person name="Liang Y."/>
            <person name="Tang J."/>
            <person name="Daroch M."/>
        </authorList>
    </citation>
    <scope>NUCLEOTIDE SEQUENCE [LARGE SCALE GENOMIC DNA]</scope>
    <source>
        <strain evidence="8">E542</strain>
    </source>
</reference>
<dbReference type="GO" id="GO:0016020">
    <property type="term" value="C:membrane"/>
    <property type="evidence" value="ECO:0007669"/>
    <property type="project" value="UniProtKB-SubCell"/>
</dbReference>
<evidence type="ECO:0000256" key="3">
    <source>
        <dbReference type="ARBA" id="ARBA00022989"/>
    </source>
</evidence>
<keyword evidence="3 5" id="KW-1133">Transmembrane helix</keyword>
<evidence type="ECO:0000256" key="2">
    <source>
        <dbReference type="ARBA" id="ARBA00022692"/>
    </source>
</evidence>
<accession>A0A3B7MBJ8</accession>
<name>A0A3B7MBJ8_9CYAN</name>
<dbReference type="InterPro" id="IPR006007">
    <property type="entry name" value="Inorganic_carbon_transpt"/>
</dbReference>
<keyword evidence="4 5" id="KW-0472">Membrane</keyword>
<dbReference type="EMBL" id="CP032152">
    <property type="protein sequence ID" value="AXY68023.1"/>
    <property type="molecule type" value="Genomic_DNA"/>
</dbReference>
<dbReference type="PANTHER" id="PTHR37422">
    <property type="entry name" value="TEICHURONIC ACID BIOSYNTHESIS PROTEIN TUAE"/>
    <property type="match status" value="1"/>
</dbReference>
<dbReference type="PANTHER" id="PTHR37422:SF22">
    <property type="entry name" value="SLR1515 PROTEIN"/>
    <property type="match status" value="1"/>
</dbReference>
<comment type="subcellular location">
    <subcellularLocation>
        <location evidence="1">Membrane</location>
        <topology evidence="1">Multi-pass membrane protein</topology>
    </subcellularLocation>
</comment>
<feature type="transmembrane region" description="Helical" evidence="5">
    <location>
        <begin position="195"/>
        <end position="213"/>
    </location>
</feature>
<gene>
    <name evidence="7" type="primary">ictB</name>
    <name evidence="7" type="ORF">D3A95_07625</name>
</gene>
<protein>
    <submittedName>
        <fullName evidence="7">Putative bicarbonate transporter, IctB family</fullName>
    </submittedName>
</protein>
<dbReference type="Proteomes" id="UP000261812">
    <property type="component" value="Chromosome"/>
</dbReference>
<feature type="transmembrane region" description="Helical" evidence="5">
    <location>
        <begin position="360"/>
        <end position="383"/>
    </location>
</feature>
<feature type="transmembrane region" description="Helical" evidence="5">
    <location>
        <begin position="403"/>
        <end position="421"/>
    </location>
</feature>
<evidence type="ECO:0000256" key="4">
    <source>
        <dbReference type="ARBA" id="ARBA00023136"/>
    </source>
</evidence>
<feature type="transmembrane region" description="Helical" evidence="5">
    <location>
        <begin position="86"/>
        <end position="106"/>
    </location>
</feature>
<sequence>MDVLLRRLDVEGWRSHSGVGRLLGLLQGWQEKSWLGRWLPHFAALLVGLVLVMAPLMPSGMIGMLLAAGGGFWLLWTLAGEREGRWSGVHLLVLLYWGIALLATVLSPVPRAAMVGLSKLTLYLLFFALAERVMRNERWRSRLVTVYLLTALMVSVEGVRQWIFGAEPLATWTDPESALANVTRVYSFLGNPNLLAGYLLPSVPLSAAAIAVWRGWLPKLLAVVMLGMNTASLILTFSRGGWLGLVAATIAGMGLLGVWFWPRLPLQWRRWGVPTVGALAIALCIGAIVSVPPLRERAASIFVARGDSSNNFRINVWTAVQQMIWARPWLGIGPGNVAFNQIYPLYQVNVRFTALSAYSIFLEILVEVGVIGFSVFLWLLAVLGDRGWRCLQELRAMGDPQGFWLMGAVATMVGMLTHGLVDTIWFRPEVATLWWLMVAIVASFAPAVTWTEPATDTDSQG</sequence>
<feature type="transmembrane region" description="Helical" evidence="5">
    <location>
        <begin position="142"/>
        <end position="163"/>
    </location>
</feature>
<dbReference type="InterPro" id="IPR051533">
    <property type="entry name" value="WaaL-like"/>
</dbReference>
<feature type="transmembrane region" description="Helical" evidence="5">
    <location>
        <begin position="433"/>
        <end position="451"/>
    </location>
</feature>
<evidence type="ECO:0000259" key="6">
    <source>
        <dbReference type="Pfam" id="PF04932"/>
    </source>
</evidence>
<dbReference type="InterPro" id="IPR007016">
    <property type="entry name" value="O-antigen_ligase-rel_domated"/>
</dbReference>
<evidence type="ECO:0000256" key="5">
    <source>
        <dbReference type="SAM" id="Phobius"/>
    </source>
</evidence>
<organism evidence="7 8">
    <name type="scientific">Thermosynechococcus sichuanensis E542</name>
    <dbReference type="NCBI Taxonomy" id="2016101"/>
    <lineage>
        <taxon>Bacteria</taxon>
        <taxon>Bacillati</taxon>
        <taxon>Cyanobacteriota</taxon>
        <taxon>Cyanophyceae</taxon>
        <taxon>Acaryochloridales</taxon>
        <taxon>Thermosynechococcaceae</taxon>
        <taxon>Thermosynechococcus</taxon>
        <taxon>Thermosynechococcus sichuanensis</taxon>
    </lineage>
</organism>
<evidence type="ECO:0000313" key="8">
    <source>
        <dbReference type="Proteomes" id="UP000261812"/>
    </source>
</evidence>
<keyword evidence="2 5" id="KW-0812">Transmembrane</keyword>
<dbReference type="RefSeq" id="WP_181494460.1">
    <property type="nucleotide sequence ID" value="NZ_CP032152.1"/>
</dbReference>
<feature type="transmembrane region" description="Helical" evidence="5">
    <location>
        <begin position="243"/>
        <end position="261"/>
    </location>
</feature>